<dbReference type="Proteomes" id="UP000643810">
    <property type="component" value="Unassembled WGS sequence"/>
</dbReference>
<feature type="transmembrane region" description="Helical" evidence="1">
    <location>
        <begin position="413"/>
        <end position="434"/>
    </location>
</feature>
<feature type="transmembrane region" description="Helical" evidence="1">
    <location>
        <begin position="52"/>
        <end position="75"/>
    </location>
</feature>
<feature type="transmembrane region" description="Helical" evidence="1">
    <location>
        <begin position="111"/>
        <end position="133"/>
    </location>
</feature>
<dbReference type="EMBL" id="JACOPG010000002">
    <property type="protein sequence ID" value="MBC5686320.1"/>
    <property type="molecule type" value="Genomic_DNA"/>
</dbReference>
<gene>
    <name evidence="2" type="ORF">H8R94_06815</name>
</gene>
<proteinExistence type="predicted"/>
<dbReference type="InterPro" id="IPR039672">
    <property type="entry name" value="MFS_2"/>
</dbReference>
<feature type="transmembrane region" description="Helical" evidence="1">
    <location>
        <begin position="267"/>
        <end position="287"/>
    </location>
</feature>
<feature type="transmembrane region" description="Helical" evidence="1">
    <location>
        <begin position="154"/>
        <end position="175"/>
    </location>
</feature>
<evidence type="ECO:0000313" key="3">
    <source>
        <dbReference type="Proteomes" id="UP000643810"/>
    </source>
</evidence>
<keyword evidence="3" id="KW-1185">Reference proteome</keyword>
<comment type="caution">
    <text evidence="2">The sequence shown here is derived from an EMBL/GenBank/DDBJ whole genome shotgun (WGS) entry which is preliminary data.</text>
</comment>
<accession>A0ABR7GHG6</accession>
<feature type="transmembrane region" description="Helical" evidence="1">
    <location>
        <begin position="371"/>
        <end position="393"/>
    </location>
</feature>
<feature type="transmembrane region" description="Helical" evidence="1">
    <location>
        <begin position="21"/>
        <end position="40"/>
    </location>
</feature>
<keyword evidence="1" id="KW-1133">Transmembrane helix</keyword>
<organism evidence="2 3">
    <name type="scientific">Roseburia lenta</name>
    <dbReference type="NCBI Taxonomy" id="2763061"/>
    <lineage>
        <taxon>Bacteria</taxon>
        <taxon>Bacillati</taxon>
        <taxon>Bacillota</taxon>
        <taxon>Clostridia</taxon>
        <taxon>Lachnospirales</taxon>
        <taxon>Lachnospiraceae</taxon>
        <taxon>Roseburia</taxon>
    </lineage>
</organism>
<evidence type="ECO:0000256" key="1">
    <source>
        <dbReference type="SAM" id="Phobius"/>
    </source>
</evidence>
<name>A0ABR7GHG6_9FIRM</name>
<dbReference type="Gene3D" id="1.20.1250.20">
    <property type="entry name" value="MFS general substrate transporter like domains"/>
    <property type="match status" value="2"/>
</dbReference>
<evidence type="ECO:0000313" key="2">
    <source>
        <dbReference type="EMBL" id="MBC5686320.1"/>
    </source>
</evidence>
<feature type="transmembrane region" description="Helical" evidence="1">
    <location>
        <begin position="87"/>
        <end position="105"/>
    </location>
</feature>
<protein>
    <submittedName>
        <fullName evidence="2">MFS transporter</fullName>
    </submittedName>
</protein>
<dbReference type="SUPFAM" id="SSF103473">
    <property type="entry name" value="MFS general substrate transporter"/>
    <property type="match status" value="1"/>
</dbReference>
<dbReference type="PANTHER" id="PTHR11328:SF24">
    <property type="entry name" value="MAJOR FACILITATOR SUPERFAMILY (MFS) PROFILE DOMAIN-CONTAINING PROTEIN"/>
    <property type="match status" value="1"/>
</dbReference>
<keyword evidence="1" id="KW-0472">Membrane</keyword>
<sequence>MGTEMKEEKKGKVGILKFWTWNFRTMSAGIQAVLIGYIVFYCTDVLELNAALVATLLMASKIFDGVTDILAGYLVDKTHTRLGKARPYEFAIIGLWVATWAVFSVPTSLSTVAKCVWVVVAYTMAQSVFNTLLNANNTAYMVRAFNSQQTYVKLSSIGGLVTVAGVAVFNVVFPTMMANAGTDAGKWSHMILMLAAPLAIIGILRFFFVPEKYDVDAGSASVNFKEVITLLKTNKYIYFVALVTLVAQIISGFGVSVYYFTYIVKNLSLMGIMSLFTVVAMLTMIAYPAMLKKMSVKNLIQLGCVFYIVAGLVLFLAKDNMALLATGNILMGMGTLPISMMGPLLIIECADYNEWCGRPRMEGTLGSINGFANKIGSAIGTFLCGVLMAASGYVGSAGDTAVLPDSALMMIRLLYSLIPAAFFAVVLFCLKFYTLDKKIDGMRKENEERRQNAEVMEEA</sequence>
<keyword evidence="1" id="KW-0812">Transmembrane</keyword>
<feature type="transmembrane region" description="Helical" evidence="1">
    <location>
        <begin position="236"/>
        <end position="261"/>
    </location>
</feature>
<feature type="transmembrane region" description="Helical" evidence="1">
    <location>
        <begin position="329"/>
        <end position="350"/>
    </location>
</feature>
<dbReference type="InterPro" id="IPR036259">
    <property type="entry name" value="MFS_trans_sf"/>
</dbReference>
<dbReference type="RefSeq" id="WP_118280569.1">
    <property type="nucleotide sequence ID" value="NZ_JACOPG010000002.1"/>
</dbReference>
<reference evidence="2 3" key="1">
    <citation type="submission" date="2020-08" db="EMBL/GenBank/DDBJ databases">
        <title>Genome public.</title>
        <authorList>
            <person name="Liu C."/>
            <person name="Sun Q."/>
        </authorList>
    </citation>
    <scope>NUCLEOTIDE SEQUENCE [LARGE SCALE GENOMIC DNA]</scope>
    <source>
        <strain evidence="2 3">NSJ-9</strain>
    </source>
</reference>
<dbReference type="PANTHER" id="PTHR11328">
    <property type="entry name" value="MAJOR FACILITATOR SUPERFAMILY DOMAIN-CONTAINING PROTEIN"/>
    <property type="match status" value="1"/>
</dbReference>
<feature type="transmembrane region" description="Helical" evidence="1">
    <location>
        <begin position="299"/>
        <end position="317"/>
    </location>
</feature>
<feature type="transmembrane region" description="Helical" evidence="1">
    <location>
        <begin position="187"/>
        <end position="208"/>
    </location>
</feature>
<dbReference type="Pfam" id="PF13347">
    <property type="entry name" value="MFS_2"/>
    <property type="match status" value="1"/>
</dbReference>